<evidence type="ECO:0000313" key="2">
    <source>
        <dbReference type="Proteomes" id="UP000245977"/>
    </source>
</evidence>
<dbReference type="STRING" id="1871111.GCA_001704615_00750"/>
<dbReference type="OrthoDB" id="9127034at2"/>
<keyword evidence="2" id="KW-1185">Reference proteome</keyword>
<sequence>MTYKINLAINTETYQALKNVTERLNQGDKESLSKQLGSIFTEMSCQVLEQVFGRLIEEKRGKTLDAAGQKSLKEAEQIFEQIESALRKYMPWSISFFGNDRLKPVANHILQKFDHSNPEQIYMYYVLDRQLGEEASQNIEQVLAGNIQALPATLKNLVKIIDLGISEFIRDPKTLLKFNFVVDKTLNGVINMITSTGYKRLEKVGDEYKASDAEKAQHYAKHFNHFLVRA</sequence>
<dbReference type="EMBL" id="CP029397">
    <property type="protein sequence ID" value="AWL29524.1"/>
    <property type="molecule type" value="Genomic_DNA"/>
</dbReference>
<gene>
    <name evidence="1" type="ORF">DJ533_13535</name>
</gene>
<protein>
    <submittedName>
        <fullName evidence="1">Uncharacterized protein</fullName>
    </submittedName>
</protein>
<organism evidence="1 2">
    <name type="scientific">Acinetobacter defluvii</name>
    <dbReference type="NCBI Taxonomy" id="1871111"/>
    <lineage>
        <taxon>Bacteria</taxon>
        <taxon>Pseudomonadati</taxon>
        <taxon>Pseudomonadota</taxon>
        <taxon>Gammaproteobacteria</taxon>
        <taxon>Moraxellales</taxon>
        <taxon>Moraxellaceae</taxon>
        <taxon>Acinetobacter</taxon>
    </lineage>
</organism>
<name>A0A2S2FF01_9GAMM</name>
<dbReference type="RefSeq" id="WP_065994645.1">
    <property type="nucleotide sequence ID" value="NZ_CP029397.2"/>
</dbReference>
<evidence type="ECO:0000313" key="1">
    <source>
        <dbReference type="EMBL" id="AWL29524.1"/>
    </source>
</evidence>
<dbReference type="Proteomes" id="UP000245977">
    <property type="component" value="Chromosome"/>
</dbReference>
<dbReference type="AlphaFoldDB" id="A0A2S2FF01"/>
<accession>A0A2S2FF01</accession>
<dbReference type="KEGG" id="adv:DJ533_13535"/>
<proteinExistence type="predicted"/>
<reference evidence="1" key="1">
    <citation type="submission" date="2019-08" db="EMBL/GenBank/DDBJ databases">
        <title>The complete genome of Acinetobacter defluvii strain WCHAD010030.</title>
        <authorList>
            <person name="Hu Y."/>
            <person name="Qin J."/>
            <person name="Feng Y."/>
            <person name="Zong Z."/>
        </authorList>
    </citation>
    <scope>NUCLEOTIDE SEQUENCE</scope>
    <source>
        <strain evidence="1">WCHA30</strain>
    </source>
</reference>